<dbReference type="InterPro" id="IPR020019">
    <property type="entry name" value="AcTrfase_PglD-like"/>
</dbReference>
<dbReference type="InterPro" id="IPR041561">
    <property type="entry name" value="PglD_N"/>
</dbReference>
<dbReference type="CDD" id="cd03360">
    <property type="entry name" value="LbH_AT_putative"/>
    <property type="match status" value="1"/>
</dbReference>
<evidence type="ECO:0000259" key="6">
    <source>
        <dbReference type="Pfam" id="PF17836"/>
    </source>
</evidence>
<dbReference type="KEGG" id="vna:PN96_12110"/>
<evidence type="ECO:0000256" key="1">
    <source>
        <dbReference type="ARBA" id="ARBA00007274"/>
    </source>
</evidence>
<evidence type="ECO:0000313" key="7">
    <source>
        <dbReference type="EMBL" id="ANQ11459.1"/>
    </source>
</evidence>
<evidence type="ECO:0000256" key="3">
    <source>
        <dbReference type="ARBA" id="ARBA00022737"/>
    </source>
</evidence>
<evidence type="ECO:0000256" key="4">
    <source>
        <dbReference type="PIRSR" id="PIRSR620019-1"/>
    </source>
</evidence>
<feature type="active site" description="Proton acceptor" evidence="4">
    <location>
        <position position="136"/>
    </location>
</feature>
<feature type="binding site" evidence="5">
    <location>
        <position position="69"/>
    </location>
    <ligand>
        <name>substrate</name>
    </ligand>
</feature>
<feature type="site" description="Increases basicity of active site His" evidence="4">
    <location>
        <position position="137"/>
    </location>
</feature>
<dbReference type="SUPFAM" id="SSF51161">
    <property type="entry name" value="Trimeric LpxA-like enzymes"/>
    <property type="match status" value="1"/>
</dbReference>
<keyword evidence="3" id="KW-0677">Repeat</keyword>
<accession>A0AAN0Y0D7</accession>
<dbReference type="Gene3D" id="3.40.50.20">
    <property type="match status" value="1"/>
</dbReference>
<evidence type="ECO:0000313" key="8">
    <source>
        <dbReference type="Proteomes" id="UP000092741"/>
    </source>
</evidence>
<dbReference type="EMBL" id="CP016345">
    <property type="protein sequence ID" value="ANQ11459.1"/>
    <property type="molecule type" value="Genomic_DNA"/>
</dbReference>
<evidence type="ECO:0000256" key="5">
    <source>
        <dbReference type="PIRSR" id="PIRSR620019-2"/>
    </source>
</evidence>
<protein>
    <submittedName>
        <fullName evidence="7">Acetyltransferase</fullName>
    </submittedName>
</protein>
<dbReference type="PANTHER" id="PTHR43300">
    <property type="entry name" value="ACETYLTRANSFERASE"/>
    <property type="match status" value="1"/>
</dbReference>
<evidence type="ECO:0000256" key="2">
    <source>
        <dbReference type="ARBA" id="ARBA00022679"/>
    </source>
</evidence>
<dbReference type="Pfam" id="PF17836">
    <property type="entry name" value="PglD_N"/>
    <property type="match status" value="1"/>
</dbReference>
<gene>
    <name evidence="7" type="ORF">BA890_01220</name>
</gene>
<dbReference type="InterPro" id="IPR050179">
    <property type="entry name" value="Trans_hexapeptide_repeat"/>
</dbReference>
<dbReference type="NCBIfam" id="TIGR03570">
    <property type="entry name" value="NeuD_NnaD"/>
    <property type="match status" value="1"/>
</dbReference>
<comment type="similarity">
    <text evidence="1">Belongs to the transferase hexapeptide repeat family.</text>
</comment>
<feature type="binding site" evidence="5">
    <location>
        <position position="166"/>
    </location>
    <ligand>
        <name>acetyl-CoA</name>
        <dbReference type="ChEBI" id="CHEBI:57288"/>
    </ligand>
</feature>
<dbReference type="AlphaFoldDB" id="A0AAN0Y0D7"/>
<dbReference type="GO" id="GO:0016740">
    <property type="term" value="F:transferase activity"/>
    <property type="evidence" value="ECO:0007669"/>
    <property type="project" value="UniProtKB-KW"/>
</dbReference>
<dbReference type="InterPro" id="IPR018357">
    <property type="entry name" value="Hexapep_transf_CS"/>
</dbReference>
<keyword evidence="2" id="KW-0808">Transferase</keyword>
<reference evidence="7 8" key="1">
    <citation type="submission" date="2016-07" db="EMBL/GenBank/DDBJ databases">
        <title>Developing Vibrio natriegens as a novel, fast-growing host for biotechnology.</title>
        <authorList>
            <person name="Weinstock M.T."/>
            <person name="Hesek E.D."/>
            <person name="Wilson C.M."/>
            <person name="Gibson D.G."/>
        </authorList>
    </citation>
    <scope>NUCLEOTIDE SEQUENCE [LARGE SCALE GENOMIC DNA]</scope>
    <source>
        <strain evidence="7 8">ATCC 14048</strain>
    </source>
</reference>
<proteinExistence type="inferred from homology"/>
<dbReference type="InterPro" id="IPR011004">
    <property type="entry name" value="Trimer_LpxA-like_sf"/>
</dbReference>
<dbReference type="PANTHER" id="PTHR43300:SF7">
    <property type="entry name" value="UDP-N-ACETYLBACILLOSAMINE N-ACETYLTRANSFERASE"/>
    <property type="match status" value="1"/>
</dbReference>
<dbReference type="GeneID" id="70913557"/>
<dbReference type="RefSeq" id="WP_020335784.1">
    <property type="nucleotide sequence ID" value="NZ_ATFJ01000038.1"/>
</dbReference>
<feature type="binding site" evidence="5">
    <location>
        <begin position="11"/>
        <end position="13"/>
    </location>
    <ligand>
        <name>substrate</name>
    </ligand>
</feature>
<dbReference type="PROSITE" id="PS00101">
    <property type="entry name" value="HEXAPEP_TRANSFERASES"/>
    <property type="match status" value="1"/>
</dbReference>
<keyword evidence="8" id="KW-1185">Reference proteome</keyword>
<sequence length="208" mass="21651">MTKTCAILGASGHGKVVAEIAELNGYQDIVFFDDRWPELQNVEHWSVQGNSESLLTTASSFDLTIIAIGNNNVRLEKQTQLISVGACFSPLVHPRATVSQYAELGFGTVVMANAVINPFAHIGDACIINTSSTIDHDCKLADGVHVSPGSNLAGGVSIGECAWLGIGSQVRQLISIGSGAMVGAGATVVANVPDHQTVVGTPAQVLNK</sequence>
<dbReference type="Gene3D" id="2.160.10.10">
    <property type="entry name" value="Hexapeptide repeat proteins"/>
    <property type="match status" value="1"/>
</dbReference>
<name>A0AAN0Y0D7_VIBNA</name>
<feature type="domain" description="PglD N-terminal" evidence="6">
    <location>
        <begin position="6"/>
        <end position="79"/>
    </location>
</feature>
<organism evidence="7 8">
    <name type="scientific">Vibrio natriegens NBRC 15636 = ATCC 14048 = DSM 759</name>
    <dbReference type="NCBI Taxonomy" id="1219067"/>
    <lineage>
        <taxon>Bacteria</taxon>
        <taxon>Pseudomonadati</taxon>
        <taxon>Pseudomonadota</taxon>
        <taxon>Gammaproteobacteria</taxon>
        <taxon>Vibrionales</taxon>
        <taxon>Vibrionaceae</taxon>
        <taxon>Vibrio</taxon>
    </lineage>
</organism>
<feature type="binding site" evidence="5">
    <location>
        <position position="145"/>
    </location>
    <ligand>
        <name>acetyl-CoA</name>
        <dbReference type="ChEBI" id="CHEBI:57288"/>
    </ligand>
</feature>
<feature type="binding site" evidence="5">
    <location>
        <begin position="33"/>
        <end position="34"/>
    </location>
    <ligand>
        <name>substrate</name>
    </ligand>
</feature>
<dbReference type="Proteomes" id="UP000092741">
    <property type="component" value="Chromosome 1"/>
</dbReference>